<dbReference type="AlphaFoldDB" id="A0AAD1X4C6"/>
<organism evidence="1 2">
    <name type="scientific">Euplotes crassus</name>
    <dbReference type="NCBI Taxonomy" id="5936"/>
    <lineage>
        <taxon>Eukaryota</taxon>
        <taxon>Sar</taxon>
        <taxon>Alveolata</taxon>
        <taxon>Ciliophora</taxon>
        <taxon>Intramacronucleata</taxon>
        <taxon>Spirotrichea</taxon>
        <taxon>Hypotrichia</taxon>
        <taxon>Euplotida</taxon>
        <taxon>Euplotidae</taxon>
        <taxon>Moneuplotes</taxon>
    </lineage>
</organism>
<dbReference type="Proteomes" id="UP001295684">
    <property type="component" value="Unassembled WGS sequence"/>
</dbReference>
<keyword evidence="2" id="KW-1185">Reference proteome</keyword>
<gene>
    <name evidence="1" type="ORF">ECRASSUSDP1_LOCUS1553</name>
</gene>
<name>A0AAD1X4C6_EUPCR</name>
<proteinExistence type="predicted"/>
<evidence type="ECO:0000313" key="1">
    <source>
        <dbReference type="EMBL" id="CAI2360254.1"/>
    </source>
</evidence>
<dbReference type="EMBL" id="CAMPGE010001465">
    <property type="protein sequence ID" value="CAI2360254.1"/>
    <property type="molecule type" value="Genomic_DNA"/>
</dbReference>
<comment type="caution">
    <text evidence="1">The sequence shown here is derived from an EMBL/GenBank/DDBJ whole genome shotgun (WGS) entry which is preliminary data.</text>
</comment>
<sequence>MILCREKVCRTYKNIRTHHGFCRLNKLSYNMHCNSQIFRKLLNINQIFPNPYSGKVIWDNNIRNLLKKVGLTYYGLFFCHQI</sequence>
<evidence type="ECO:0000313" key="2">
    <source>
        <dbReference type="Proteomes" id="UP001295684"/>
    </source>
</evidence>
<accession>A0AAD1X4C6</accession>
<reference evidence="1" key="1">
    <citation type="submission" date="2023-07" db="EMBL/GenBank/DDBJ databases">
        <authorList>
            <consortium name="AG Swart"/>
            <person name="Singh M."/>
            <person name="Singh A."/>
            <person name="Seah K."/>
            <person name="Emmerich C."/>
        </authorList>
    </citation>
    <scope>NUCLEOTIDE SEQUENCE</scope>
    <source>
        <strain evidence="1">DP1</strain>
    </source>
</reference>
<protein>
    <submittedName>
        <fullName evidence="1">Uncharacterized protein</fullName>
    </submittedName>
</protein>